<gene>
    <name evidence="1" type="ORF">S01H4_29303</name>
</gene>
<comment type="caution">
    <text evidence="1">The sequence shown here is derived from an EMBL/GenBank/DDBJ whole genome shotgun (WGS) entry which is preliminary data.</text>
</comment>
<sequence length="41" mass="4585">GNTQGKIKVTRVGTKVSFYYQDDNQALWPGDSWVFFGSDTA</sequence>
<dbReference type="AlphaFoldDB" id="X1C1U3"/>
<proteinExistence type="predicted"/>
<evidence type="ECO:0000313" key="1">
    <source>
        <dbReference type="EMBL" id="GAG78346.1"/>
    </source>
</evidence>
<organism evidence="1">
    <name type="scientific">marine sediment metagenome</name>
    <dbReference type="NCBI Taxonomy" id="412755"/>
    <lineage>
        <taxon>unclassified sequences</taxon>
        <taxon>metagenomes</taxon>
        <taxon>ecological metagenomes</taxon>
    </lineage>
</organism>
<name>X1C1U3_9ZZZZ</name>
<reference evidence="1" key="1">
    <citation type="journal article" date="2014" name="Front. Microbiol.">
        <title>High frequency of phylogenetically diverse reductive dehalogenase-homologous genes in deep subseafloor sedimentary metagenomes.</title>
        <authorList>
            <person name="Kawai M."/>
            <person name="Futagami T."/>
            <person name="Toyoda A."/>
            <person name="Takaki Y."/>
            <person name="Nishi S."/>
            <person name="Hori S."/>
            <person name="Arai W."/>
            <person name="Tsubouchi T."/>
            <person name="Morono Y."/>
            <person name="Uchiyama I."/>
            <person name="Ito T."/>
            <person name="Fujiyama A."/>
            <person name="Inagaki F."/>
            <person name="Takami H."/>
        </authorList>
    </citation>
    <scope>NUCLEOTIDE SEQUENCE</scope>
    <source>
        <strain evidence="1">Expedition CK06-06</strain>
    </source>
</reference>
<accession>X1C1U3</accession>
<protein>
    <submittedName>
        <fullName evidence="1">Uncharacterized protein</fullName>
    </submittedName>
</protein>
<dbReference type="EMBL" id="BART01014905">
    <property type="protein sequence ID" value="GAG78346.1"/>
    <property type="molecule type" value="Genomic_DNA"/>
</dbReference>
<feature type="non-terminal residue" evidence="1">
    <location>
        <position position="1"/>
    </location>
</feature>